<protein>
    <submittedName>
        <fullName evidence="3">Uncharacterized protein</fullName>
    </submittedName>
</protein>
<dbReference type="AlphaFoldDB" id="A0AA39XW59"/>
<keyword evidence="2" id="KW-0812">Transmembrane</keyword>
<gene>
    <name evidence="3" type="ORF">B0T16DRAFT_419701</name>
</gene>
<keyword evidence="4" id="KW-1185">Reference proteome</keyword>
<dbReference type="Proteomes" id="UP001174936">
    <property type="component" value="Unassembled WGS sequence"/>
</dbReference>
<feature type="transmembrane region" description="Helical" evidence="2">
    <location>
        <begin position="6"/>
        <end position="25"/>
    </location>
</feature>
<organism evidence="3 4">
    <name type="scientific">Cercophora newfieldiana</name>
    <dbReference type="NCBI Taxonomy" id="92897"/>
    <lineage>
        <taxon>Eukaryota</taxon>
        <taxon>Fungi</taxon>
        <taxon>Dikarya</taxon>
        <taxon>Ascomycota</taxon>
        <taxon>Pezizomycotina</taxon>
        <taxon>Sordariomycetes</taxon>
        <taxon>Sordariomycetidae</taxon>
        <taxon>Sordariales</taxon>
        <taxon>Lasiosphaeriaceae</taxon>
        <taxon>Cercophora</taxon>
    </lineage>
</organism>
<evidence type="ECO:0000313" key="3">
    <source>
        <dbReference type="EMBL" id="KAK0641356.1"/>
    </source>
</evidence>
<evidence type="ECO:0000256" key="1">
    <source>
        <dbReference type="SAM" id="MobiDB-lite"/>
    </source>
</evidence>
<comment type="caution">
    <text evidence="3">The sequence shown here is derived from an EMBL/GenBank/DDBJ whole genome shotgun (WGS) entry which is preliminary data.</text>
</comment>
<sequence length="426" mass="49472">MLDGTTIAAILTGILALFGAVATAWMSGLNENRKESRKNRKQLSRYSVPLLIASWDLANWLYDILEDDNYSPERCDAYGNGWTKQFNSYLFGQYFAGVHIIREKTQFFAGLGGSRSQELKKLLWKIQDEFVSMHYEGRENHELRWVEYDILHVQEAMTVADGDELRPMQWREFKQNYAVKEEPGAEKDRSMELKRILEPYEDELQRIIFRRFHYLYSATTEPTIPKDRKPEFEGKPKWLRDRNPQSLEASLEHFKRKRDRGTLTDKEYDAECRKVHKDDKMIKKELEEDLTGATVVVIPDHRVRRLQHLLSDLVTLLDEVSSMKFNRPARRCKMDVDRRVLSYKTATEWRNEGLSRIPCDCNDDVGCNSTRLDFKHRDLTSTGWGGISRKGTLSFGSQAQTATVAGVEPDQPSLGIRRKTTDGEQC</sequence>
<proteinExistence type="predicted"/>
<evidence type="ECO:0000256" key="2">
    <source>
        <dbReference type="SAM" id="Phobius"/>
    </source>
</evidence>
<keyword evidence="2" id="KW-1133">Transmembrane helix</keyword>
<evidence type="ECO:0000313" key="4">
    <source>
        <dbReference type="Proteomes" id="UP001174936"/>
    </source>
</evidence>
<feature type="region of interest" description="Disordered" evidence="1">
    <location>
        <begin position="402"/>
        <end position="426"/>
    </location>
</feature>
<name>A0AA39XW59_9PEZI</name>
<accession>A0AA39XW59</accession>
<reference evidence="3" key="1">
    <citation type="submission" date="2023-06" db="EMBL/GenBank/DDBJ databases">
        <title>Genome-scale phylogeny and comparative genomics of the fungal order Sordariales.</title>
        <authorList>
            <consortium name="Lawrence Berkeley National Laboratory"/>
            <person name="Hensen N."/>
            <person name="Bonometti L."/>
            <person name="Westerberg I."/>
            <person name="Brannstrom I.O."/>
            <person name="Guillou S."/>
            <person name="Cros-Aarteil S."/>
            <person name="Calhoun S."/>
            <person name="Haridas S."/>
            <person name="Kuo A."/>
            <person name="Mondo S."/>
            <person name="Pangilinan J."/>
            <person name="Riley R."/>
            <person name="Labutti K."/>
            <person name="Andreopoulos B."/>
            <person name="Lipzen A."/>
            <person name="Chen C."/>
            <person name="Yanf M."/>
            <person name="Daum C."/>
            <person name="Ng V."/>
            <person name="Clum A."/>
            <person name="Steindorff A."/>
            <person name="Ohm R."/>
            <person name="Martin F."/>
            <person name="Silar P."/>
            <person name="Natvig D."/>
            <person name="Lalanne C."/>
            <person name="Gautier V."/>
            <person name="Ament-Velasquez S.L."/>
            <person name="Kruys A."/>
            <person name="Hutchinson M.I."/>
            <person name="Powell A.J."/>
            <person name="Barry K."/>
            <person name="Miller A.N."/>
            <person name="Grigoriev I.V."/>
            <person name="Debuchy R."/>
            <person name="Gladieux P."/>
            <person name="Thoren M.H."/>
            <person name="Johannesson H."/>
        </authorList>
    </citation>
    <scope>NUCLEOTIDE SEQUENCE</scope>
    <source>
        <strain evidence="3">SMH2532-1</strain>
    </source>
</reference>
<dbReference type="EMBL" id="JAULSV010000006">
    <property type="protein sequence ID" value="KAK0641356.1"/>
    <property type="molecule type" value="Genomic_DNA"/>
</dbReference>
<keyword evidence="2" id="KW-0472">Membrane</keyword>